<proteinExistence type="predicted"/>
<dbReference type="Proteomes" id="UP000199568">
    <property type="component" value="Unassembled WGS sequence"/>
</dbReference>
<keyword evidence="1" id="KW-0472">Membrane</keyword>
<keyword evidence="1" id="KW-1133">Transmembrane helix</keyword>
<feature type="transmembrane region" description="Helical" evidence="1">
    <location>
        <begin position="224"/>
        <end position="243"/>
    </location>
</feature>
<evidence type="ECO:0000313" key="2">
    <source>
        <dbReference type="EMBL" id="SET76136.1"/>
    </source>
</evidence>
<gene>
    <name evidence="2" type="ORF">SAMN05660297_03419</name>
</gene>
<dbReference type="RefSeq" id="WP_090446733.1">
    <property type="nucleotide sequence ID" value="NZ_FOHU01000028.1"/>
</dbReference>
<sequence length="255" mass="29333">MNIIIDETAMNKFSLIIGILGIIIGYVLYLKGQKLRIPYWDIRTNNLINNFTSKISKLDIKFMDKDINNLSVSKIVFWNGGREVIDIEDISKLNNLCIKPTKEGVMILDCKVISRNSEASQFEVDYDEEKNEVIMKFDYLNYRWGAVIEIIHTGVESKDLEIDGSIKGVQSIKKKKISEVPNNGLVSIFYTKKMSISIKRFIYTIYSIAFAILVFVVFREFIGLALVVLSFPFIGLLLTWKNVAPKDLEHFLREL</sequence>
<feature type="transmembrane region" description="Helical" evidence="1">
    <location>
        <begin position="201"/>
        <end position="218"/>
    </location>
</feature>
<keyword evidence="1" id="KW-0812">Transmembrane</keyword>
<protein>
    <submittedName>
        <fullName evidence="2">Uncharacterized protein</fullName>
    </submittedName>
</protein>
<feature type="transmembrane region" description="Helical" evidence="1">
    <location>
        <begin position="12"/>
        <end position="30"/>
    </location>
</feature>
<dbReference type="AlphaFoldDB" id="A0A1I0GY14"/>
<evidence type="ECO:0000256" key="1">
    <source>
        <dbReference type="SAM" id="Phobius"/>
    </source>
</evidence>
<organism evidence="2 3">
    <name type="scientific">Natronincola peptidivorans</name>
    <dbReference type="NCBI Taxonomy" id="426128"/>
    <lineage>
        <taxon>Bacteria</taxon>
        <taxon>Bacillati</taxon>
        <taxon>Bacillota</taxon>
        <taxon>Clostridia</taxon>
        <taxon>Peptostreptococcales</taxon>
        <taxon>Natronincolaceae</taxon>
        <taxon>Natronincola</taxon>
    </lineage>
</organism>
<accession>A0A1I0GY14</accession>
<reference evidence="2 3" key="1">
    <citation type="submission" date="2016-10" db="EMBL/GenBank/DDBJ databases">
        <authorList>
            <person name="de Groot N.N."/>
        </authorList>
    </citation>
    <scope>NUCLEOTIDE SEQUENCE [LARGE SCALE GENOMIC DNA]</scope>
    <source>
        <strain evidence="2 3">DSM 18979</strain>
    </source>
</reference>
<evidence type="ECO:0000313" key="3">
    <source>
        <dbReference type="Proteomes" id="UP000199568"/>
    </source>
</evidence>
<dbReference type="EMBL" id="FOHU01000028">
    <property type="protein sequence ID" value="SET76136.1"/>
    <property type="molecule type" value="Genomic_DNA"/>
</dbReference>
<keyword evidence="3" id="KW-1185">Reference proteome</keyword>
<dbReference type="OrthoDB" id="3036080at2"/>
<name>A0A1I0GY14_9FIRM</name>